<gene>
    <name evidence="3" type="ORF">HF682_04625</name>
</gene>
<keyword evidence="3" id="KW-0808">Transferase</keyword>
<dbReference type="GO" id="GO:0016740">
    <property type="term" value="F:transferase activity"/>
    <property type="evidence" value="ECO:0007669"/>
    <property type="project" value="UniProtKB-KW"/>
</dbReference>
<organism evidence="3 4">
    <name type="scientific">Leeia aquatica</name>
    <dbReference type="NCBI Taxonomy" id="2725557"/>
    <lineage>
        <taxon>Bacteria</taxon>
        <taxon>Pseudomonadati</taxon>
        <taxon>Pseudomonadota</taxon>
        <taxon>Betaproteobacteria</taxon>
        <taxon>Neisseriales</taxon>
        <taxon>Leeiaceae</taxon>
        <taxon>Leeia</taxon>
    </lineage>
</organism>
<evidence type="ECO:0000259" key="2">
    <source>
        <dbReference type="PROSITE" id="PS50405"/>
    </source>
</evidence>
<evidence type="ECO:0000259" key="1">
    <source>
        <dbReference type="PROSITE" id="PS50404"/>
    </source>
</evidence>
<evidence type="ECO:0000313" key="3">
    <source>
        <dbReference type="EMBL" id="NLR74435.1"/>
    </source>
</evidence>
<dbReference type="InterPro" id="IPR036282">
    <property type="entry name" value="Glutathione-S-Trfase_C_sf"/>
</dbReference>
<dbReference type="SFLD" id="SFLDG00358">
    <property type="entry name" value="Main_(cytGST)"/>
    <property type="match status" value="1"/>
</dbReference>
<dbReference type="CDD" id="cd00299">
    <property type="entry name" value="GST_C_family"/>
    <property type="match status" value="1"/>
</dbReference>
<dbReference type="InterPro" id="IPR036249">
    <property type="entry name" value="Thioredoxin-like_sf"/>
</dbReference>
<dbReference type="SFLD" id="SFLDS00019">
    <property type="entry name" value="Glutathione_Transferase_(cytos"/>
    <property type="match status" value="1"/>
</dbReference>
<dbReference type="InterPro" id="IPR004046">
    <property type="entry name" value="GST_C"/>
</dbReference>
<reference evidence="3 4" key="1">
    <citation type="submission" date="2020-04" db="EMBL/GenBank/DDBJ databases">
        <title>Draft genome of Leeia sp. IMCC25680.</title>
        <authorList>
            <person name="Song J."/>
            <person name="Cho J.-C."/>
        </authorList>
    </citation>
    <scope>NUCLEOTIDE SEQUENCE [LARGE SCALE GENOMIC DNA]</scope>
    <source>
        <strain evidence="3 4">IMCC25680</strain>
    </source>
</reference>
<dbReference type="AlphaFoldDB" id="A0A847S6J0"/>
<dbReference type="Gene3D" id="1.20.1050.10">
    <property type="match status" value="1"/>
</dbReference>
<accession>A0A847S6J0</accession>
<proteinExistence type="predicted"/>
<dbReference type="Proteomes" id="UP000587991">
    <property type="component" value="Unassembled WGS sequence"/>
</dbReference>
<dbReference type="InterPro" id="IPR050983">
    <property type="entry name" value="GST_Omega/HSP26"/>
</dbReference>
<evidence type="ECO:0000313" key="4">
    <source>
        <dbReference type="Proteomes" id="UP000587991"/>
    </source>
</evidence>
<sequence length="210" mass="23870">MQLYMNPMSTYSQKALIALYEKGLPVTLQVLNLRDRAVRQRHEAHYPLGRIPMLETDDGQQIPESSIIIEYLQDHYPSHGPCLIPAEREAARQVRLLDRLFDQCLNDAALTLLHLQLGIRQADERAERKAKKWLTAAYPMLEQALSNGPWLAGAFSMADCAALPGLYYARQFLSFDDRPLIADYWQRANTRPSVAATFALADQAWREQGA</sequence>
<dbReference type="PANTHER" id="PTHR43968:SF6">
    <property type="entry name" value="GLUTATHIONE S-TRANSFERASE OMEGA"/>
    <property type="match status" value="1"/>
</dbReference>
<dbReference type="Gene3D" id="3.40.30.10">
    <property type="entry name" value="Glutaredoxin"/>
    <property type="match status" value="1"/>
</dbReference>
<dbReference type="PROSITE" id="PS50405">
    <property type="entry name" value="GST_CTER"/>
    <property type="match status" value="1"/>
</dbReference>
<dbReference type="Pfam" id="PF13417">
    <property type="entry name" value="GST_N_3"/>
    <property type="match status" value="1"/>
</dbReference>
<dbReference type="SUPFAM" id="SSF47616">
    <property type="entry name" value="GST C-terminal domain-like"/>
    <property type="match status" value="1"/>
</dbReference>
<keyword evidence="4" id="KW-1185">Reference proteome</keyword>
<dbReference type="InterPro" id="IPR010987">
    <property type="entry name" value="Glutathione-S-Trfase_C-like"/>
</dbReference>
<dbReference type="InterPro" id="IPR004045">
    <property type="entry name" value="Glutathione_S-Trfase_N"/>
</dbReference>
<dbReference type="Pfam" id="PF00043">
    <property type="entry name" value="GST_C"/>
    <property type="match status" value="1"/>
</dbReference>
<dbReference type="PANTHER" id="PTHR43968">
    <property type="match status" value="1"/>
</dbReference>
<dbReference type="PROSITE" id="PS50404">
    <property type="entry name" value="GST_NTER"/>
    <property type="match status" value="1"/>
</dbReference>
<protein>
    <submittedName>
        <fullName evidence="3">Glutathione S-transferase family protein</fullName>
    </submittedName>
</protein>
<dbReference type="CDD" id="cd00570">
    <property type="entry name" value="GST_N_family"/>
    <property type="match status" value="1"/>
</dbReference>
<dbReference type="EMBL" id="JABAIM010000001">
    <property type="protein sequence ID" value="NLR74435.1"/>
    <property type="molecule type" value="Genomic_DNA"/>
</dbReference>
<dbReference type="InterPro" id="IPR040079">
    <property type="entry name" value="Glutathione_S-Trfase"/>
</dbReference>
<name>A0A847S6J0_9NEIS</name>
<feature type="domain" description="GST C-terminal" evidence="2">
    <location>
        <begin position="86"/>
        <end position="208"/>
    </location>
</feature>
<dbReference type="GO" id="GO:0005737">
    <property type="term" value="C:cytoplasm"/>
    <property type="evidence" value="ECO:0007669"/>
    <property type="project" value="TreeGrafter"/>
</dbReference>
<dbReference type="SUPFAM" id="SSF52833">
    <property type="entry name" value="Thioredoxin-like"/>
    <property type="match status" value="1"/>
</dbReference>
<feature type="domain" description="GST N-terminal" evidence="1">
    <location>
        <begin position="1"/>
        <end position="80"/>
    </location>
</feature>
<dbReference type="RefSeq" id="WP_168876049.1">
    <property type="nucleotide sequence ID" value="NZ_JABAIM010000001.1"/>
</dbReference>
<comment type="caution">
    <text evidence="3">The sequence shown here is derived from an EMBL/GenBank/DDBJ whole genome shotgun (WGS) entry which is preliminary data.</text>
</comment>